<dbReference type="EMBL" id="JAQQXP010000001">
    <property type="protein sequence ID" value="MDC8831188.1"/>
    <property type="molecule type" value="Genomic_DNA"/>
</dbReference>
<evidence type="ECO:0000313" key="7">
    <source>
        <dbReference type="Proteomes" id="UP001218788"/>
    </source>
</evidence>
<keyword evidence="2 5" id="KW-0812">Transmembrane</keyword>
<comment type="caution">
    <text evidence="6">The sequence shown here is derived from an EMBL/GenBank/DDBJ whole genome shotgun (WGS) entry which is preliminary data.</text>
</comment>
<feature type="transmembrane region" description="Helical" evidence="5">
    <location>
        <begin position="58"/>
        <end position="78"/>
    </location>
</feature>
<keyword evidence="4 5" id="KW-0472">Membrane</keyword>
<dbReference type="PANTHER" id="PTHR43847:SF1">
    <property type="entry name" value="BLL3993 PROTEIN"/>
    <property type="match status" value="1"/>
</dbReference>
<feature type="transmembrane region" description="Helical" evidence="5">
    <location>
        <begin position="7"/>
        <end position="28"/>
    </location>
</feature>
<evidence type="ECO:0000313" key="6">
    <source>
        <dbReference type="EMBL" id="MDC8831188.1"/>
    </source>
</evidence>
<feature type="transmembrane region" description="Helical" evidence="5">
    <location>
        <begin position="148"/>
        <end position="170"/>
    </location>
</feature>
<name>A0ABT5L5Z6_9ALTE</name>
<dbReference type="PANTHER" id="PTHR43847">
    <property type="entry name" value="BLL3993 PROTEIN"/>
    <property type="match status" value="1"/>
</dbReference>
<evidence type="ECO:0000256" key="2">
    <source>
        <dbReference type="ARBA" id="ARBA00022692"/>
    </source>
</evidence>
<keyword evidence="3 5" id="KW-1133">Transmembrane helix</keyword>
<accession>A0ABT5L5Z6</accession>
<dbReference type="RefSeq" id="WP_273640343.1">
    <property type="nucleotide sequence ID" value="NZ_JAQQXP010000001.1"/>
</dbReference>
<feature type="transmembrane region" description="Helical" evidence="5">
    <location>
        <begin position="90"/>
        <end position="110"/>
    </location>
</feature>
<dbReference type="Gene3D" id="1.20.120.1630">
    <property type="match status" value="1"/>
</dbReference>
<gene>
    <name evidence="6" type="ORF">OIK42_10490</name>
</gene>
<proteinExistence type="predicted"/>
<sequence>MNDLNMLRVFLAAFFTFVALFYTGLILYKKRRYQPVTTMGPTYSCHWWNHLTFRLFRAAIWLVCVWLVFSPAAFDYLVPFTALMIPQLMWSGAMFLVLGFIIAIAANFSLGDQWRSGIVQNDNHSLIKTGLYNISRNPGYIGVGVAQMGFFLALPSLFSLTCLLVGLFALRKQTLLEEQYLLNRYHKRYVDYRSLVPRWL</sequence>
<organism evidence="6 7">
    <name type="scientific">Alteromonas gilva</name>
    <dbReference type="NCBI Taxonomy" id="2987522"/>
    <lineage>
        <taxon>Bacteria</taxon>
        <taxon>Pseudomonadati</taxon>
        <taxon>Pseudomonadota</taxon>
        <taxon>Gammaproteobacteria</taxon>
        <taxon>Alteromonadales</taxon>
        <taxon>Alteromonadaceae</taxon>
        <taxon>Alteromonas/Salinimonas group</taxon>
        <taxon>Alteromonas</taxon>
    </lineage>
</organism>
<comment type="subcellular location">
    <subcellularLocation>
        <location evidence="1">Endomembrane system</location>
        <topology evidence="1">Multi-pass membrane protein</topology>
    </subcellularLocation>
</comment>
<evidence type="ECO:0000256" key="5">
    <source>
        <dbReference type="SAM" id="Phobius"/>
    </source>
</evidence>
<dbReference type="InterPro" id="IPR052527">
    <property type="entry name" value="Metal_cation-efflux_comp"/>
</dbReference>
<evidence type="ECO:0000256" key="4">
    <source>
        <dbReference type="ARBA" id="ARBA00023136"/>
    </source>
</evidence>
<dbReference type="Proteomes" id="UP001218788">
    <property type="component" value="Unassembled WGS sequence"/>
</dbReference>
<dbReference type="InterPro" id="IPR007318">
    <property type="entry name" value="Phopholipid_MeTrfase"/>
</dbReference>
<evidence type="ECO:0000256" key="3">
    <source>
        <dbReference type="ARBA" id="ARBA00022989"/>
    </source>
</evidence>
<protein>
    <submittedName>
        <fullName evidence="6">Isoprenylcysteine carboxylmethyltransferase family protein</fullName>
    </submittedName>
</protein>
<evidence type="ECO:0000256" key="1">
    <source>
        <dbReference type="ARBA" id="ARBA00004127"/>
    </source>
</evidence>
<dbReference type="Pfam" id="PF04191">
    <property type="entry name" value="PEMT"/>
    <property type="match status" value="1"/>
</dbReference>
<keyword evidence="7" id="KW-1185">Reference proteome</keyword>
<reference evidence="6 7" key="1">
    <citation type="submission" date="2022-10" db="EMBL/GenBank/DDBJ databases">
        <title>Alteromonas sp. chi3 Genome sequencing.</title>
        <authorList>
            <person name="Park S."/>
        </authorList>
    </citation>
    <scope>NUCLEOTIDE SEQUENCE [LARGE SCALE GENOMIC DNA]</scope>
    <source>
        <strain evidence="7">chi3</strain>
    </source>
</reference>